<keyword evidence="3" id="KW-1185">Reference proteome</keyword>
<evidence type="ECO:0000256" key="1">
    <source>
        <dbReference type="SAM" id="Phobius"/>
    </source>
</evidence>
<feature type="transmembrane region" description="Helical" evidence="1">
    <location>
        <begin position="25"/>
        <end position="46"/>
    </location>
</feature>
<comment type="caution">
    <text evidence="2">The sequence shown here is derived from an EMBL/GenBank/DDBJ whole genome shotgun (WGS) entry which is preliminary data.</text>
</comment>
<protein>
    <recommendedName>
        <fullName evidence="4">Pre-mRNA splicing factor</fullName>
    </recommendedName>
</protein>
<feature type="transmembrane region" description="Helical" evidence="1">
    <location>
        <begin position="105"/>
        <end position="126"/>
    </location>
</feature>
<keyword evidence="1" id="KW-1133">Transmembrane helix</keyword>
<sequence length="217" mass="23095">MVQVLYIPRDGLFVWYGFSIMTRKIVYSATLVALVAATAMTIASIVTPKWISYTDVTKAGNAVYDNIGLHRRCMSTHPDGCVPFPDEAGCETNSHFCSLWKTTGFLMSLAVVVDLATIVGFLVIVAGGKEKRETGWRVLCGMLGLIAALEFGAVAVAGYVFDHDNLFHVPGYALGASWYLCTGSGAVAALCAVGLVISAVVLPPEGGYVFLRDTSGV</sequence>
<evidence type="ECO:0008006" key="4">
    <source>
        <dbReference type="Google" id="ProtNLM"/>
    </source>
</evidence>
<accession>A0AAV9G7B1</accession>
<organism evidence="2 3">
    <name type="scientific">Podospora aff. communis PSN243</name>
    <dbReference type="NCBI Taxonomy" id="3040156"/>
    <lineage>
        <taxon>Eukaryota</taxon>
        <taxon>Fungi</taxon>
        <taxon>Dikarya</taxon>
        <taxon>Ascomycota</taxon>
        <taxon>Pezizomycotina</taxon>
        <taxon>Sordariomycetes</taxon>
        <taxon>Sordariomycetidae</taxon>
        <taxon>Sordariales</taxon>
        <taxon>Podosporaceae</taxon>
        <taxon>Podospora</taxon>
    </lineage>
</organism>
<keyword evidence="1" id="KW-0472">Membrane</keyword>
<dbReference type="Gene3D" id="1.20.140.150">
    <property type="match status" value="1"/>
</dbReference>
<feature type="transmembrane region" description="Helical" evidence="1">
    <location>
        <begin position="138"/>
        <end position="161"/>
    </location>
</feature>
<reference evidence="2" key="2">
    <citation type="submission" date="2023-05" db="EMBL/GenBank/DDBJ databases">
        <authorList>
            <consortium name="Lawrence Berkeley National Laboratory"/>
            <person name="Steindorff A."/>
            <person name="Hensen N."/>
            <person name="Bonometti L."/>
            <person name="Westerberg I."/>
            <person name="Brannstrom I.O."/>
            <person name="Guillou S."/>
            <person name="Cros-Aarteil S."/>
            <person name="Calhoun S."/>
            <person name="Haridas S."/>
            <person name="Kuo A."/>
            <person name="Mondo S."/>
            <person name="Pangilinan J."/>
            <person name="Riley R."/>
            <person name="Labutti K."/>
            <person name="Andreopoulos B."/>
            <person name="Lipzen A."/>
            <person name="Chen C."/>
            <person name="Yanf M."/>
            <person name="Daum C."/>
            <person name="Ng V."/>
            <person name="Clum A."/>
            <person name="Ohm R."/>
            <person name="Martin F."/>
            <person name="Silar P."/>
            <person name="Natvig D."/>
            <person name="Lalanne C."/>
            <person name="Gautier V."/>
            <person name="Ament-Velasquez S.L."/>
            <person name="Kruys A."/>
            <person name="Hutchinson M.I."/>
            <person name="Powell A.J."/>
            <person name="Barry K."/>
            <person name="Miller A.N."/>
            <person name="Grigoriev I.V."/>
            <person name="Debuchy R."/>
            <person name="Gladieux P."/>
            <person name="Thoren M.H."/>
            <person name="Johannesson H."/>
        </authorList>
    </citation>
    <scope>NUCLEOTIDE SEQUENCE</scope>
    <source>
        <strain evidence="2">PSN243</strain>
    </source>
</reference>
<evidence type="ECO:0000313" key="3">
    <source>
        <dbReference type="Proteomes" id="UP001321760"/>
    </source>
</evidence>
<keyword evidence="1" id="KW-0812">Transmembrane</keyword>
<reference evidence="2" key="1">
    <citation type="journal article" date="2023" name="Mol. Phylogenet. Evol.">
        <title>Genome-scale phylogeny and comparative genomics of the fungal order Sordariales.</title>
        <authorList>
            <person name="Hensen N."/>
            <person name="Bonometti L."/>
            <person name="Westerberg I."/>
            <person name="Brannstrom I.O."/>
            <person name="Guillou S."/>
            <person name="Cros-Aarteil S."/>
            <person name="Calhoun S."/>
            <person name="Haridas S."/>
            <person name="Kuo A."/>
            <person name="Mondo S."/>
            <person name="Pangilinan J."/>
            <person name="Riley R."/>
            <person name="LaButti K."/>
            <person name="Andreopoulos B."/>
            <person name="Lipzen A."/>
            <person name="Chen C."/>
            <person name="Yan M."/>
            <person name="Daum C."/>
            <person name="Ng V."/>
            <person name="Clum A."/>
            <person name="Steindorff A."/>
            <person name="Ohm R.A."/>
            <person name="Martin F."/>
            <person name="Silar P."/>
            <person name="Natvig D.O."/>
            <person name="Lalanne C."/>
            <person name="Gautier V."/>
            <person name="Ament-Velasquez S.L."/>
            <person name="Kruys A."/>
            <person name="Hutchinson M.I."/>
            <person name="Powell A.J."/>
            <person name="Barry K."/>
            <person name="Miller A.N."/>
            <person name="Grigoriev I.V."/>
            <person name="Debuchy R."/>
            <person name="Gladieux P."/>
            <person name="Hiltunen Thoren M."/>
            <person name="Johannesson H."/>
        </authorList>
    </citation>
    <scope>NUCLEOTIDE SEQUENCE</scope>
    <source>
        <strain evidence="2">PSN243</strain>
    </source>
</reference>
<dbReference type="Proteomes" id="UP001321760">
    <property type="component" value="Unassembled WGS sequence"/>
</dbReference>
<evidence type="ECO:0000313" key="2">
    <source>
        <dbReference type="EMBL" id="KAK4444461.1"/>
    </source>
</evidence>
<proteinExistence type="predicted"/>
<name>A0AAV9G7B1_9PEZI</name>
<feature type="transmembrane region" description="Helical" evidence="1">
    <location>
        <begin position="176"/>
        <end position="202"/>
    </location>
</feature>
<dbReference type="AlphaFoldDB" id="A0AAV9G7B1"/>
<dbReference type="EMBL" id="MU865977">
    <property type="protein sequence ID" value="KAK4444461.1"/>
    <property type="molecule type" value="Genomic_DNA"/>
</dbReference>
<gene>
    <name evidence="2" type="ORF">QBC34DRAFT_415292</name>
</gene>